<evidence type="ECO:0000256" key="5">
    <source>
        <dbReference type="ARBA" id="ARBA00048128"/>
    </source>
</evidence>
<dbReference type="Gene3D" id="1.20.1280.50">
    <property type="match status" value="1"/>
</dbReference>
<evidence type="ECO:0000256" key="3">
    <source>
        <dbReference type="ARBA" id="ARBA00022679"/>
    </source>
</evidence>
<dbReference type="Gene3D" id="3.90.550.10">
    <property type="entry name" value="Spore Coat Polysaccharide Biosynthesis Protein SpsA, Chain A"/>
    <property type="match status" value="1"/>
</dbReference>
<accession>A0ABR2RRC0</accession>
<gene>
    <name evidence="8" type="ORF">V6N11_006492</name>
</gene>
<comment type="catalytic activity">
    <reaction evidence="5">
        <text>alpha-D-glucose 1-phosphate + UTP + H(+) = UDP-alpha-D-glucose + diphosphate</text>
        <dbReference type="Rhea" id="RHEA:19889"/>
        <dbReference type="ChEBI" id="CHEBI:15378"/>
        <dbReference type="ChEBI" id="CHEBI:33019"/>
        <dbReference type="ChEBI" id="CHEBI:46398"/>
        <dbReference type="ChEBI" id="CHEBI:58601"/>
        <dbReference type="ChEBI" id="CHEBI:58885"/>
        <dbReference type="EC" id="2.7.7.9"/>
    </reaction>
</comment>
<dbReference type="Gene3D" id="2.160.10.10">
    <property type="entry name" value="Hexapeptide repeat proteins"/>
    <property type="match status" value="1"/>
</dbReference>
<feature type="domain" description="F-box" evidence="7">
    <location>
        <begin position="21"/>
        <end position="67"/>
    </location>
</feature>
<dbReference type="NCBIfam" id="TIGR01640">
    <property type="entry name" value="F_box_assoc_1"/>
    <property type="match status" value="1"/>
</dbReference>
<dbReference type="InterPro" id="IPR029044">
    <property type="entry name" value="Nucleotide-diphossugar_trans"/>
</dbReference>
<keyword evidence="9" id="KW-1185">Reference proteome</keyword>
<sequence>MKRRGKKCSDRDRKRGDNPTPCRFFQLPQPVILDILSRIPTTDLLLHCRFVCKKFLCLTYDPEFARLHLSRSPISFLSKTDPYPPYGFKLSLVEDGAALQVTDLNFTHAIKPSEVSLGLSVTSACDGLLAFVLGELYSPFYICNSLVGEFTTIEPPFELDRASFWGLGYSTNPKQYKILQDYHDCDESGKKSIVKTFIYTLETGLWRCIDNTHKHIVGLVLPHNPVLNGALHWYERRHFDTEQFGIVPLPDRLRELMMRAEYEPCIGVLGSYLFTVHSEDPWSFDIWIMEHYGVKESWTKRFAIGNLSGLEFSYFLFEPIAVLSSGKIAAFTPSFISYSDAAKGERIRSLHGPRLYDKIRREEFFRSCITHLPSLSQLSEKEKNGFFNLVSRYLTSGEAQHVEWSEIKTQLYDVALPYHYVELDPISEDPAETKKLLDKLVVLKLNGGLGTTMGCTGPISLISVRSGFTFLDLFVAQIQNLNMKYGCNVPLVLMNSFNTHDDTMKSVELYSNTNVTVHMFNQSQYPRLVAEDFTPFPCKGQPGKDGWYPPGHGDLFQSLMNSGKLDAFLAEGKEYVFVANSDNLGAIVDSKILKYLIKNKYEYCMEVTPKTLADVKGGTLISYDGKVQLLEIAQVPVAHVYEFKSMDEFRAFNTNNLWVSLKAIKMLVEADALNMEIIPNPKEVKGVEVIQLETAAGAAIRFFDNDIVFNVPRSRFLPVKATSDLLLVQSDLYTLVDGYFSRNAARAELSNPSIKLGPEFNKVSNFLSRFKSIPSIISLDRLSVSGDVWFGANIVLKGKVKIAAKEGVKLEIPDGAILENKEINGPEDLSG</sequence>
<dbReference type="InterPro" id="IPR006527">
    <property type="entry name" value="F-box-assoc_dom_typ1"/>
</dbReference>
<dbReference type="EC" id="2.7.7.9" evidence="2"/>
<dbReference type="InterPro" id="IPR001810">
    <property type="entry name" value="F-box_dom"/>
</dbReference>
<proteinExistence type="inferred from homology"/>
<dbReference type="CDD" id="cd00897">
    <property type="entry name" value="UGPase_euk"/>
    <property type="match status" value="1"/>
</dbReference>
<dbReference type="EMBL" id="JBBPBN010000021">
    <property type="protein sequence ID" value="KAK9015381.1"/>
    <property type="molecule type" value="Genomic_DNA"/>
</dbReference>
<comment type="similarity">
    <text evidence="1">Belongs to the UDPGP type 1 family.</text>
</comment>
<evidence type="ECO:0000256" key="1">
    <source>
        <dbReference type="ARBA" id="ARBA00010401"/>
    </source>
</evidence>
<dbReference type="Pfam" id="PF07734">
    <property type="entry name" value="FBA_1"/>
    <property type="match status" value="1"/>
</dbReference>
<feature type="region of interest" description="Disordered" evidence="6">
    <location>
        <begin position="1"/>
        <end position="20"/>
    </location>
</feature>
<dbReference type="PANTHER" id="PTHR43511">
    <property type="match status" value="1"/>
</dbReference>
<keyword evidence="4" id="KW-0548">Nucleotidyltransferase</keyword>
<dbReference type="Proteomes" id="UP001396334">
    <property type="component" value="Unassembled WGS sequence"/>
</dbReference>
<dbReference type="PROSITE" id="PS50181">
    <property type="entry name" value="FBOX"/>
    <property type="match status" value="1"/>
</dbReference>
<dbReference type="InterPro" id="IPR016267">
    <property type="entry name" value="UDPGP_trans"/>
</dbReference>
<evidence type="ECO:0000259" key="7">
    <source>
        <dbReference type="PROSITE" id="PS50181"/>
    </source>
</evidence>
<evidence type="ECO:0000313" key="8">
    <source>
        <dbReference type="EMBL" id="KAK9015381.1"/>
    </source>
</evidence>
<evidence type="ECO:0000313" key="9">
    <source>
        <dbReference type="Proteomes" id="UP001396334"/>
    </source>
</evidence>
<evidence type="ECO:0000256" key="4">
    <source>
        <dbReference type="ARBA" id="ARBA00022695"/>
    </source>
</evidence>
<protein>
    <recommendedName>
        <fullName evidence="2">UTP--glucose-1-phosphate uridylyltransferase</fullName>
        <ecNumber evidence="2">2.7.7.9</ecNumber>
    </recommendedName>
</protein>
<comment type="caution">
    <text evidence="8">The sequence shown here is derived from an EMBL/GenBank/DDBJ whole genome shotgun (WGS) entry which is preliminary data.</text>
</comment>
<evidence type="ECO:0000256" key="6">
    <source>
        <dbReference type="SAM" id="MobiDB-lite"/>
    </source>
</evidence>
<name>A0ABR2RRC0_9ROSI</name>
<dbReference type="SUPFAM" id="SSF53448">
    <property type="entry name" value="Nucleotide-diphospho-sugar transferases"/>
    <property type="match status" value="1"/>
</dbReference>
<feature type="compositionally biased region" description="Basic and acidic residues" evidence="6">
    <location>
        <begin position="7"/>
        <end position="17"/>
    </location>
</feature>
<dbReference type="InterPro" id="IPR036047">
    <property type="entry name" value="F-box-like_dom_sf"/>
</dbReference>
<dbReference type="Pfam" id="PF00646">
    <property type="entry name" value="F-box"/>
    <property type="match status" value="1"/>
</dbReference>
<keyword evidence="3" id="KW-0808">Transferase</keyword>
<reference evidence="8 9" key="1">
    <citation type="journal article" date="2024" name="G3 (Bethesda)">
        <title>Genome assembly of Hibiscus sabdariffa L. provides insights into metabolisms of medicinal natural products.</title>
        <authorList>
            <person name="Kim T."/>
        </authorList>
    </citation>
    <scope>NUCLEOTIDE SEQUENCE [LARGE SCALE GENOMIC DNA]</scope>
    <source>
        <strain evidence="8">TK-2024</strain>
        <tissue evidence="8">Old leaves</tissue>
    </source>
</reference>
<organism evidence="8 9">
    <name type="scientific">Hibiscus sabdariffa</name>
    <name type="common">roselle</name>
    <dbReference type="NCBI Taxonomy" id="183260"/>
    <lineage>
        <taxon>Eukaryota</taxon>
        <taxon>Viridiplantae</taxon>
        <taxon>Streptophyta</taxon>
        <taxon>Embryophyta</taxon>
        <taxon>Tracheophyta</taxon>
        <taxon>Spermatophyta</taxon>
        <taxon>Magnoliopsida</taxon>
        <taxon>eudicotyledons</taxon>
        <taxon>Gunneridae</taxon>
        <taxon>Pentapetalae</taxon>
        <taxon>rosids</taxon>
        <taxon>malvids</taxon>
        <taxon>Malvales</taxon>
        <taxon>Malvaceae</taxon>
        <taxon>Malvoideae</taxon>
        <taxon>Hibiscus</taxon>
    </lineage>
</organism>
<evidence type="ECO:0000256" key="2">
    <source>
        <dbReference type="ARBA" id="ARBA00012415"/>
    </source>
</evidence>
<dbReference type="InterPro" id="IPR002618">
    <property type="entry name" value="UDPGP_fam"/>
</dbReference>
<dbReference type="InterPro" id="IPR017451">
    <property type="entry name" value="F-box-assoc_interact_dom"/>
</dbReference>
<dbReference type="Pfam" id="PF01704">
    <property type="entry name" value="UDPGP"/>
    <property type="match status" value="1"/>
</dbReference>
<dbReference type="SUPFAM" id="SSF81383">
    <property type="entry name" value="F-box domain"/>
    <property type="match status" value="1"/>
</dbReference>